<name>A0A819KT85_9BILA</name>
<comment type="caution">
    <text evidence="1">The sequence shown here is derived from an EMBL/GenBank/DDBJ whole genome shotgun (WGS) entry which is preliminary data.</text>
</comment>
<reference evidence="1" key="1">
    <citation type="submission" date="2021-02" db="EMBL/GenBank/DDBJ databases">
        <authorList>
            <person name="Nowell W R."/>
        </authorList>
    </citation>
    <scope>NUCLEOTIDE SEQUENCE</scope>
</reference>
<evidence type="ECO:0000313" key="2">
    <source>
        <dbReference type="Proteomes" id="UP000663881"/>
    </source>
</evidence>
<dbReference type="EMBL" id="CAJOAY010002425">
    <property type="protein sequence ID" value="CAF3951349.1"/>
    <property type="molecule type" value="Genomic_DNA"/>
</dbReference>
<dbReference type="AlphaFoldDB" id="A0A819KT85"/>
<dbReference type="Proteomes" id="UP000663881">
    <property type="component" value="Unassembled WGS sequence"/>
</dbReference>
<organism evidence="1 2">
    <name type="scientific">Adineta steineri</name>
    <dbReference type="NCBI Taxonomy" id="433720"/>
    <lineage>
        <taxon>Eukaryota</taxon>
        <taxon>Metazoa</taxon>
        <taxon>Spiralia</taxon>
        <taxon>Gnathifera</taxon>
        <taxon>Rotifera</taxon>
        <taxon>Eurotatoria</taxon>
        <taxon>Bdelloidea</taxon>
        <taxon>Adinetida</taxon>
        <taxon>Adinetidae</taxon>
        <taxon>Adineta</taxon>
    </lineage>
</organism>
<sequence>EMIIHEEDYDKANIILIINNQCGLQTLLNYILYLCIQFYHILLKSNHIRTDSGM</sequence>
<proteinExistence type="predicted"/>
<feature type="non-terminal residue" evidence="1">
    <location>
        <position position="1"/>
    </location>
</feature>
<accession>A0A819KT85</accession>
<protein>
    <submittedName>
        <fullName evidence="1">Uncharacterized protein</fullName>
    </submittedName>
</protein>
<gene>
    <name evidence="1" type="ORF">OKA104_LOCUS26975</name>
</gene>
<evidence type="ECO:0000313" key="1">
    <source>
        <dbReference type="EMBL" id="CAF3951349.1"/>
    </source>
</evidence>